<organism evidence="1 2">
    <name type="scientific">Novosphingobium fluoreni</name>
    <dbReference type="NCBI Taxonomy" id="1391222"/>
    <lineage>
        <taxon>Bacteria</taxon>
        <taxon>Pseudomonadati</taxon>
        <taxon>Pseudomonadota</taxon>
        <taxon>Alphaproteobacteria</taxon>
        <taxon>Sphingomonadales</taxon>
        <taxon>Sphingomonadaceae</taxon>
        <taxon>Novosphingobium</taxon>
    </lineage>
</organism>
<gene>
    <name evidence="1" type="ORF">GGR39_003403</name>
</gene>
<comment type="caution">
    <text evidence="1">The sequence shown here is derived from an EMBL/GenBank/DDBJ whole genome shotgun (WGS) entry which is preliminary data.</text>
</comment>
<evidence type="ECO:0000313" key="2">
    <source>
        <dbReference type="Proteomes" id="UP000561459"/>
    </source>
</evidence>
<evidence type="ECO:0000313" key="1">
    <source>
        <dbReference type="EMBL" id="MBB3941722.1"/>
    </source>
</evidence>
<accession>A0A7W6C388</accession>
<dbReference type="AlphaFoldDB" id="A0A7W6C388"/>
<sequence length="68" mass="7838">MMTNEHDALELWATNRRKRLEPIIRARFKERRQSDHEATAYIEDVCWGSLAEAIAGVRRAISLVTRGA</sequence>
<keyword evidence="2" id="KW-1185">Reference proteome</keyword>
<reference evidence="1 2" key="1">
    <citation type="submission" date="2020-08" db="EMBL/GenBank/DDBJ databases">
        <title>Genomic Encyclopedia of Type Strains, Phase IV (KMG-IV): sequencing the most valuable type-strain genomes for metagenomic binning, comparative biology and taxonomic classification.</title>
        <authorList>
            <person name="Goeker M."/>
        </authorList>
    </citation>
    <scope>NUCLEOTIDE SEQUENCE [LARGE SCALE GENOMIC DNA]</scope>
    <source>
        <strain evidence="1 2">DSM 27568</strain>
    </source>
</reference>
<dbReference type="Proteomes" id="UP000561459">
    <property type="component" value="Unassembled WGS sequence"/>
</dbReference>
<protein>
    <submittedName>
        <fullName evidence="1">Uncharacterized protein</fullName>
    </submittedName>
</protein>
<proteinExistence type="predicted"/>
<dbReference type="EMBL" id="JACIDY010000016">
    <property type="protein sequence ID" value="MBB3941722.1"/>
    <property type="molecule type" value="Genomic_DNA"/>
</dbReference>
<name>A0A7W6C388_9SPHN</name>
<dbReference type="RefSeq" id="WP_221226208.1">
    <property type="nucleotide sequence ID" value="NZ_JACIDY010000016.1"/>
</dbReference>